<proteinExistence type="predicted"/>
<keyword evidence="3" id="KW-0328">Glycosyltransferase</keyword>
<evidence type="ECO:0000313" key="3">
    <source>
        <dbReference type="EMBL" id="MFD2639180.1"/>
    </source>
</evidence>
<dbReference type="Proteomes" id="UP001597452">
    <property type="component" value="Unassembled WGS sequence"/>
</dbReference>
<dbReference type="RefSeq" id="WP_377328998.1">
    <property type="nucleotide sequence ID" value="NZ_JBHUMZ010000021.1"/>
</dbReference>
<feature type="domain" description="Glycosyl transferase family 1" evidence="1">
    <location>
        <begin position="178"/>
        <end position="343"/>
    </location>
</feature>
<gene>
    <name evidence="3" type="ORF">ACFSW4_09915</name>
</gene>
<dbReference type="GO" id="GO:0016757">
    <property type="term" value="F:glycosyltransferase activity"/>
    <property type="evidence" value="ECO:0007669"/>
    <property type="project" value="UniProtKB-KW"/>
</dbReference>
<evidence type="ECO:0000259" key="2">
    <source>
        <dbReference type="Pfam" id="PF13439"/>
    </source>
</evidence>
<keyword evidence="3" id="KW-0808">Transferase</keyword>
<sequence length="377" mass="43424">MRVLHLNTGNETGGGMHHILSLLSKFNENEVILGLFERGEMLERAKELGIPVVLFEQHNQKDLTVLWELIKFLREEDVQFVHTHGPRATFLMALSKRFIRQPVITTIHSNPQDDFSGRGLKGLICYHLYKWSFKNVDHFIVVSRSFSEIMQNAFNVHPNAISTIWNGIDFSEKVDGLNRFSLGFNDEDYIIIMIARLESVKRHWLAIEAFQQFLEVKPNGHLLLIGDGVEKDNVIKALSKNDLDNHVHIIGYQEEAVQYLEIADLFLLTSKSESFPLVLLEAARAKVPIVTTNVGDVKKLIPNDEYGTVVNEDSPKEIAQTMYQVATHNHEDQTEKLYEYAKSHFSLQHFYDQIRLIYSDLNTKQMECKKIVKKFNA</sequence>
<dbReference type="Gene3D" id="3.40.50.2000">
    <property type="entry name" value="Glycogen Phosphorylase B"/>
    <property type="match status" value="2"/>
</dbReference>
<keyword evidence="4" id="KW-1185">Reference proteome</keyword>
<comment type="caution">
    <text evidence="3">The sequence shown here is derived from an EMBL/GenBank/DDBJ whole genome shotgun (WGS) entry which is preliminary data.</text>
</comment>
<dbReference type="InterPro" id="IPR028098">
    <property type="entry name" value="Glyco_trans_4-like_N"/>
</dbReference>
<evidence type="ECO:0000259" key="1">
    <source>
        <dbReference type="Pfam" id="PF00534"/>
    </source>
</evidence>
<dbReference type="Pfam" id="PF13439">
    <property type="entry name" value="Glyco_transf_4"/>
    <property type="match status" value="1"/>
</dbReference>
<dbReference type="PANTHER" id="PTHR12526">
    <property type="entry name" value="GLYCOSYLTRANSFERASE"/>
    <property type="match status" value="1"/>
</dbReference>
<reference evidence="4" key="1">
    <citation type="journal article" date="2019" name="Int. J. Syst. Evol. Microbiol.">
        <title>The Global Catalogue of Microorganisms (GCM) 10K type strain sequencing project: providing services to taxonomists for standard genome sequencing and annotation.</title>
        <authorList>
            <consortium name="The Broad Institute Genomics Platform"/>
            <consortium name="The Broad Institute Genome Sequencing Center for Infectious Disease"/>
            <person name="Wu L."/>
            <person name="Ma J."/>
        </authorList>
    </citation>
    <scope>NUCLEOTIDE SEQUENCE [LARGE SCALE GENOMIC DNA]</scope>
    <source>
        <strain evidence="4">TISTR 1571</strain>
    </source>
</reference>
<feature type="domain" description="Glycosyltransferase subfamily 4-like N-terminal" evidence="2">
    <location>
        <begin position="13"/>
        <end position="171"/>
    </location>
</feature>
<dbReference type="EMBL" id="JBHUMZ010000021">
    <property type="protein sequence ID" value="MFD2639180.1"/>
    <property type="molecule type" value="Genomic_DNA"/>
</dbReference>
<dbReference type="EC" id="2.4.-.-" evidence="3"/>
<dbReference type="InterPro" id="IPR001296">
    <property type="entry name" value="Glyco_trans_1"/>
</dbReference>
<dbReference type="SUPFAM" id="SSF53756">
    <property type="entry name" value="UDP-Glycosyltransferase/glycogen phosphorylase"/>
    <property type="match status" value="1"/>
</dbReference>
<accession>A0ABW5QCG3</accession>
<dbReference type="Pfam" id="PF00534">
    <property type="entry name" value="Glycos_transf_1"/>
    <property type="match status" value="1"/>
</dbReference>
<organism evidence="3 4">
    <name type="scientific">Piscibacillus salipiscarius</name>
    <dbReference type="NCBI Taxonomy" id="299480"/>
    <lineage>
        <taxon>Bacteria</taxon>
        <taxon>Bacillati</taxon>
        <taxon>Bacillota</taxon>
        <taxon>Bacilli</taxon>
        <taxon>Bacillales</taxon>
        <taxon>Bacillaceae</taxon>
        <taxon>Piscibacillus</taxon>
    </lineage>
</organism>
<name>A0ABW5QCG3_9BACI</name>
<protein>
    <submittedName>
        <fullName evidence="3">Glycosyltransferase</fullName>
        <ecNumber evidence="3">2.4.-.-</ecNumber>
    </submittedName>
</protein>
<evidence type="ECO:0000313" key="4">
    <source>
        <dbReference type="Proteomes" id="UP001597452"/>
    </source>
</evidence>